<evidence type="ECO:0000313" key="4">
    <source>
        <dbReference type="EMBL" id="AYB31881.1"/>
    </source>
</evidence>
<accession>A0A385SNF2</accession>
<reference evidence="5" key="1">
    <citation type="submission" date="2018-09" db="EMBL/GenBank/DDBJ databases">
        <title>Chryseolinea sp. KIS68-18 isolated from soil.</title>
        <authorList>
            <person name="Weon H.-Y."/>
            <person name="Kwon S.-W."/>
            <person name="Lee S.A."/>
        </authorList>
    </citation>
    <scope>NUCLEOTIDE SEQUENCE [LARGE SCALE GENOMIC DNA]</scope>
    <source>
        <strain evidence="5">KIS68-18</strain>
    </source>
</reference>
<evidence type="ECO:0000313" key="5">
    <source>
        <dbReference type="Proteomes" id="UP000266183"/>
    </source>
</evidence>
<dbReference type="PANTHER" id="PTHR39206">
    <property type="entry name" value="SLL8004 PROTEIN"/>
    <property type="match status" value="1"/>
</dbReference>
<keyword evidence="2" id="KW-0067">ATP-binding</keyword>
<organism evidence="4 5">
    <name type="scientific">Chryseolinea soli</name>
    <dbReference type="NCBI Taxonomy" id="2321403"/>
    <lineage>
        <taxon>Bacteria</taxon>
        <taxon>Pseudomonadati</taxon>
        <taxon>Bacteroidota</taxon>
        <taxon>Cytophagia</taxon>
        <taxon>Cytophagales</taxon>
        <taxon>Fulvivirgaceae</taxon>
        <taxon>Chryseolinea</taxon>
    </lineage>
</organism>
<dbReference type="AlphaFoldDB" id="A0A385SNF2"/>
<dbReference type="InterPro" id="IPR027417">
    <property type="entry name" value="P-loop_NTPase"/>
</dbReference>
<keyword evidence="5" id="KW-1185">Reference proteome</keyword>
<dbReference type="EMBL" id="CP032382">
    <property type="protein sequence ID" value="AYB31881.1"/>
    <property type="molecule type" value="Genomic_DNA"/>
</dbReference>
<evidence type="ECO:0000256" key="2">
    <source>
        <dbReference type="ARBA" id="ARBA00022840"/>
    </source>
</evidence>
<dbReference type="SUPFAM" id="SSF52540">
    <property type="entry name" value="P-loop containing nucleoside triphosphate hydrolases"/>
    <property type="match status" value="1"/>
</dbReference>
<dbReference type="Pfam" id="PF06414">
    <property type="entry name" value="Zeta_toxin"/>
    <property type="match status" value="1"/>
</dbReference>
<name>A0A385SNF2_9BACT</name>
<sequence length="214" mass="24494">MALPELHIITGSNGAGKSSIGADYLPTHIKKNYTVFDGDKLTLEKIKELRATKHHSDKETKALANEWIGQHFDEQVKNALSSADHFAYEGHFREASAWKVINKFKRKGYSVHLIFFGLINVERSAMRVFDRAIKGGHNVSLAEIDLNYHGNLLQLDRHFKMLDTLRIIDTSETAPKLLLHIEGGQVAFYAPFHDLPDWFTTYLIKITRYLYPKI</sequence>
<dbReference type="Proteomes" id="UP000266183">
    <property type="component" value="Chromosome"/>
</dbReference>
<dbReference type="GO" id="GO:0016301">
    <property type="term" value="F:kinase activity"/>
    <property type="evidence" value="ECO:0007669"/>
    <property type="project" value="InterPro"/>
</dbReference>
<feature type="domain" description="Zeta toxin" evidence="3">
    <location>
        <begin position="4"/>
        <end position="171"/>
    </location>
</feature>
<dbReference type="Gene3D" id="3.40.50.300">
    <property type="entry name" value="P-loop containing nucleotide triphosphate hydrolases"/>
    <property type="match status" value="1"/>
</dbReference>
<gene>
    <name evidence="4" type="ORF">D4L85_15500</name>
</gene>
<evidence type="ECO:0000256" key="1">
    <source>
        <dbReference type="ARBA" id="ARBA00022741"/>
    </source>
</evidence>
<dbReference type="InterPro" id="IPR010488">
    <property type="entry name" value="Zeta_toxin_domain"/>
</dbReference>
<proteinExistence type="predicted"/>
<dbReference type="GO" id="GO:0005524">
    <property type="term" value="F:ATP binding"/>
    <property type="evidence" value="ECO:0007669"/>
    <property type="project" value="UniProtKB-KW"/>
</dbReference>
<evidence type="ECO:0000259" key="3">
    <source>
        <dbReference type="Pfam" id="PF06414"/>
    </source>
</evidence>
<dbReference type="KEGG" id="chk:D4L85_15500"/>
<dbReference type="PANTHER" id="PTHR39206:SF1">
    <property type="entry name" value="SLL8004 PROTEIN"/>
    <property type="match status" value="1"/>
</dbReference>
<keyword evidence="1" id="KW-0547">Nucleotide-binding</keyword>
<protein>
    <recommendedName>
        <fullName evidence="3">Zeta toxin domain-containing protein</fullName>
    </recommendedName>
</protein>